<dbReference type="InterPro" id="IPR036116">
    <property type="entry name" value="FN3_sf"/>
</dbReference>
<dbReference type="EMBL" id="CACRXK020019783">
    <property type="protein sequence ID" value="CAB4034062.1"/>
    <property type="molecule type" value="Genomic_DNA"/>
</dbReference>
<dbReference type="InterPro" id="IPR003961">
    <property type="entry name" value="FN3_dom"/>
</dbReference>
<proteinExistence type="predicted"/>
<feature type="non-terminal residue" evidence="1">
    <location>
        <position position="1"/>
    </location>
</feature>
<protein>
    <submittedName>
        <fullName evidence="1">Fibronectin type-III domain-containing 3A-like</fullName>
    </submittedName>
</protein>
<keyword evidence="2" id="KW-1185">Reference proteome</keyword>
<dbReference type="Proteomes" id="UP001152795">
    <property type="component" value="Unassembled WGS sequence"/>
</dbReference>
<name>A0A7D9LG57_PARCT</name>
<evidence type="ECO:0000313" key="2">
    <source>
        <dbReference type="Proteomes" id="UP001152795"/>
    </source>
</evidence>
<dbReference type="InterPro" id="IPR013783">
    <property type="entry name" value="Ig-like_fold"/>
</dbReference>
<organism evidence="1 2">
    <name type="scientific">Paramuricea clavata</name>
    <name type="common">Red gorgonian</name>
    <name type="synonym">Violescent sea-whip</name>
    <dbReference type="NCBI Taxonomy" id="317549"/>
    <lineage>
        <taxon>Eukaryota</taxon>
        <taxon>Metazoa</taxon>
        <taxon>Cnidaria</taxon>
        <taxon>Anthozoa</taxon>
        <taxon>Octocorallia</taxon>
        <taxon>Malacalcyonacea</taxon>
        <taxon>Plexauridae</taxon>
        <taxon>Paramuricea</taxon>
    </lineage>
</organism>
<dbReference type="Gene3D" id="2.60.40.10">
    <property type="entry name" value="Immunoglobulins"/>
    <property type="match status" value="1"/>
</dbReference>
<dbReference type="SUPFAM" id="SSF49265">
    <property type="entry name" value="Fibronectin type III"/>
    <property type="match status" value="1"/>
</dbReference>
<comment type="caution">
    <text evidence="1">The sequence shown here is derived from an EMBL/GenBank/DDBJ whole genome shotgun (WGS) entry which is preliminary data.</text>
</comment>
<dbReference type="CDD" id="cd00063">
    <property type="entry name" value="FN3"/>
    <property type="match status" value="1"/>
</dbReference>
<gene>
    <name evidence="1" type="ORF">PACLA_8A060041</name>
</gene>
<accession>A0A7D9LG57</accession>
<dbReference type="AlphaFoldDB" id="A0A7D9LG57"/>
<sequence length="217" mass="24404">MDGQGEATKIYTVRVRQTGQDFSFGVPYGEDPPPLIRLYHGNSNSSIAVFSFNKRSDSYIELSNDELEKFDRSLKSGGCRHSDSVNRERGDERFDKQLARLQKRLKERNNGDQCSYCQQFAGVVHIDVGPSSSVTAENDVQIQVDDLKVSEPQVISLGSTSAQISWKESVVNNEHLADCMFELEMSKSKNTSFQNVYSGTEQLFTKTGLLPGTKYYF</sequence>
<evidence type="ECO:0000313" key="1">
    <source>
        <dbReference type="EMBL" id="CAB4034062.1"/>
    </source>
</evidence>
<reference evidence="1" key="1">
    <citation type="submission" date="2020-04" db="EMBL/GenBank/DDBJ databases">
        <authorList>
            <person name="Alioto T."/>
            <person name="Alioto T."/>
            <person name="Gomez Garrido J."/>
        </authorList>
    </citation>
    <scope>NUCLEOTIDE SEQUENCE</scope>
    <source>
        <strain evidence="1">A484AB</strain>
    </source>
</reference>
<dbReference type="PROSITE" id="PS50853">
    <property type="entry name" value="FN3"/>
    <property type="match status" value="1"/>
</dbReference>